<dbReference type="AlphaFoldDB" id="A0A1Q5Q1Q6"/>
<proteinExistence type="predicted"/>
<accession>A0A1Q5Q1Q6</accession>
<evidence type="ECO:0000313" key="2">
    <source>
        <dbReference type="Proteomes" id="UP000185628"/>
    </source>
</evidence>
<dbReference type="Proteomes" id="UP000185628">
    <property type="component" value="Unassembled WGS sequence"/>
</dbReference>
<dbReference type="OrthoDB" id="9824622at2"/>
<comment type="caution">
    <text evidence="1">The sequence shown here is derived from an EMBL/GenBank/DDBJ whole genome shotgun (WGS) entry which is preliminary data.</text>
</comment>
<protein>
    <submittedName>
        <fullName evidence="1">Uncharacterized protein</fullName>
    </submittedName>
</protein>
<dbReference type="EMBL" id="MQVR01000049">
    <property type="protein sequence ID" value="OKL53622.1"/>
    <property type="molecule type" value="Genomic_DNA"/>
</dbReference>
<organism evidence="1 2">
    <name type="scientific">Bowdeniella nasicola</name>
    <dbReference type="NCBI Taxonomy" id="208480"/>
    <lineage>
        <taxon>Bacteria</taxon>
        <taxon>Bacillati</taxon>
        <taxon>Actinomycetota</taxon>
        <taxon>Actinomycetes</taxon>
        <taxon>Actinomycetales</taxon>
        <taxon>Actinomycetaceae</taxon>
        <taxon>Bowdeniella</taxon>
    </lineage>
</organism>
<dbReference type="RefSeq" id="WP_073716920.1">
    <property type="nucleotide sequence ID" value="NZ_MQVR01000049.1"/>
</dbReference>
<gene>
    <name evidence="1" type="ORF">BSZ39_08525</name>
</gene>
<name>A0A1Q5Q1Q6_9ACTO</name>
<dbReference type="STRING" id="208480.SAMN02910418_01257"/>
<evidence type="ECO:0000313" key="1">
    <source>
        <dbReference type="EMBL" id="OKL53622.1"/>
    </source>
</evidence>
<reference evidence="2" key="1">
    <citation type="submission" date="2016-12" db="EMBL/GenBank/DDBJ databases">
        <authorList>
            <person name="Meng X."/>
        </authorList>
    </citation>
    <scope>NUCLEOTIDE SEQUENCE [LARGE SCALE GENOMIC DNA]</scope>
    <source>
        <strain evidence="2">DSM 19116</strain>
    </source>
</reference>
<sequence>MTRAHLTPWPLAARDLPERGPRPGFALPAAMLMTTLDDSHTIVPTFWHGGLACTQGWLRYDGIRPPAAGWRVLPEGNWELSTELDNEPWAAPLTSTYRLSPAAAASPSGAAHASPARGELDAYAAALAQELARLTEPPTFQTDAPVVIAGPHDLISVHVPFDGTTVRILEHPPLETPTGSDRARRARVLRDDAPLSWEGCLYWTEDDGKASPRYWPDGTHPALDAPETRGPLLDLLADALSA</sequence>
<keyword evidence="2" id="KW-1185">Reference proteome</keyword>